<name>A0A1E7QJ90_WOLPI</name>
<evidence type="ECO:0000256" key="2">
    <source>
        <dbReference type="ARBA" id="ARBA00023125"/>
    </source>
</evidence>
<dbReference type="Gene3D" id="4.10.520.10">
    <property type="entry name" value="IHF-like DNA-binding proteins"/>
    <property type="match status" value="1"/>
</dbReference>
<keyword evidence="6" id="KW-1185">Reference proteome</keyword>
<dbReference type="PANTHER" id="PTHR33175:SF2">
    <property type="entry name" value="INTEGRATION HOST FACTOR SUBUNIT ALPHA"/>
    <property type="match status" value="1"/>
</dbReference>
<dbReference type="EMBL" id="MJMG01000008">
    <property type="protein sequence ID" value="OEY86538.1"/>
    <property type="molecule type" value="Genomic_DNA"/>
</dbReference>
<dbReference type="AlphaFoldDB" id="A0A1E7QJ90"/>
<dbReference type="SMART" id="SM00411">
    <property type="entry name" value="BHL"/>
    <property type="match status" value="1"/>
</dbReference>
<reference evidence="5 6" key="1">
    <citation type="submission" date="2016-09" db="EMBL/GenBank/DDBJ databases">
        <title>Genomic evidence for plant-parasitic nematodes as the earliest Wolbachia hosts.</title>
        <authorList>
            <person name="Brown A.M."/>
            <person name="Wasala S.K."/>
            <person name="Howe D.K."/>
            <person name="Peetz A.B."/>
            <person name="Zasada I.A."/>
            <person name="Denver D.R."/>
        </authorList>
    </citation>
    <scope>NUCLEOTIDE SEQUENCE [LARGE SCALE GENOMIC DNA]</scope>
    <source>
        <strain evidence="6">wPpe</strain>
    </source>
</reference>
<dbReference type="RefSeq" id="WP_070065154.1">
    <property type="nucleotide sequence ID" value="NZ_MJMG01000008.1"/>
</dbReference>
<dbReference type="GO" id="GO:0003677">
    <property type="term" value="F:DNA binding"/>
    <property type="evidence" value="ECO:0007669"/>
    <property type="project" value="UniProtKB-KW"/>
</dbReference>
<organism evidence="5 6">
    <name type="scientific">Wolbachia pipientis</name>
    <dbReference type="NCBI Taxonomy" id="955"/>
    <lineage>
        <taxon>Bacteria</taxon>
        <taxon>Pseudomonadati</taxon>
        <taxon>Pseudomonadota</taxon>
        <taxon>Alphaproteobacteria</taxon>
        <taxon>Rickettsiales</taxon>
        <taxon>Anaplasmataceae</taxon>
        <taxon>Wolbachieae</taxon>
        <taxon>Wolbachia</taxon>
    </lineage>
</organism>
<dbReference type="InterPro" id="IPR010992">
    <property type="entry name" value="IHF-like_DNA-bd_dom_sf"/>
</dbReference>
<protein>
    <recommendedName>
        <fullName evidence="3">Histone-like DNA-binding protein</fullName>
    </recommendedName>
</protein>
<evidence type="ECO:0000313" key="6">
    <source>
        <dbReference type="Proteomes" id="UP000175679"/>
    </source>
</evidence>
<dbReference type="GO" id="GO:0005829">
    <property type="term" value="C:cytosol"/>
    <property type="evidence" value="ECO:0007669"/>
    <property type="project" value="TreeGrafter"/>
</dbReference>
<proteinExistence type="inferred from homology"/>
<comment type="similarity">
    <text evidence="1 4">Belongs to the bacterial histone-like protein family.</text>
</comment>
<comment type="caution">
    <text evidence="5">The sequence shown here is derived from an EMBL/GenBank/DDBJ whole genome shotgun (WGS) entry which is preliminary data.</text>
</comment>
<dbReference type="GO" id="GO:0030527">
    <property type="term" value="F:structural constituent of chromatin"/>
    <property type="evidence" value="ECO:0007669"/>
    <property type="project" value="InterPro"/>
</dbReference>
<dbReference type="Proteomes" id="UP000175679">
    <property type="component" value="Unassembled WGS sequence"/>
</dbReference>
<evidence type="ECO:0000256" key="4">
    <source>
        <dbReference type="RuleBase" id="RU003939"/>
    </source>
</evidence>
<keyword evidence="2 5" id="KW-0238">DNA-binding</keyword>
<dbReference type="InterPro" id="IPR000119">
    <property type="entry name" value="Hist_DNA-bd"/>
</dbReference>
<gene>
    <name evidence="5" type="ORF">BIY23_03160</name>
</gene>
<dbReference type="PANTHER" id="PTHR33175">
    <property type="entry name" value="DNA-BINDING PROTEIN HU"/>
    <property type="match status" value="1"/>
</dbReference>
<accession>A0A1E7QJ90</accession>
<dbReference type="OrthoDB" id="9797747at2"/>
<sequence>MATTVTKAKIVEEINQTVGLPKEEIYSIIDSILNEIKSYLIKDGIVKISSFGTFIINHKKDRPGNIPNTAQKVVIKARKSISFRPSKTIKGLIN</sequence>
<evidence type="ECO:0000256" key="3">
    <source>
        <dbReference type="ARBA" id="ARBA00040467"/>
    </source>
</evidence>
<evidence type="ECO:0000313" key="5">
    <source>
        <dbReference type="EMBL" id="OEY86538.1"/>
    </source>
</evidence>
<dbReference type="Pfam" id="PF00216">
    <property type="entry name" value="Bac_DNA_binding"/>
    <property type="match status" value="1"/>
</dbReference>
<dbReference type="SUPFAM" id="SSF47729">
    <property type="entry name" value="IHF-like DNA-binding proteins"/>
    <property type="match status" value="1"/>
</dbReference>
<evidence type="ECO:0000256" key="1">
    <source>
        <dbReference type="ARBA" id="ARBA00010529"/>
    </source>
</evidence>
<dbReference type="PRINTS" id="PR01727">
    <property type="entry name" value="DNABINDINGHU"/>
</dbReference>